<feature type="chain" id="PRO_5015083453" evidence="1">
    <location>
        <begin position="20"/>
        <end position="149"/>
    </location>
</feature>
<evidence type="ECO:0000313" key="4">
    <source>
        <dbReference type="EMBL" id="PLW40287.1"/>
    </source>
</evidence>
<gene>
    <name evidence="3" type="ORF">PCANC_16371</name>
    <name evidence="2" type="ORF">PCANC_26613</name>
    <name evidence="4" type="ORF">PCASD_08558</name>
</gene>
<reference evidence="5 6" key="1">
    <citation type="submission" date="2017-11" db="EMBL/GenBank/DDBJ databases">
        <title>De novo assembly and phasing of dikaryotic genomes from two isolates of Puccinia coronata f. sp. avenae, the causal agent of oat crown rust.</title>
        <authorList>
            <person name="Miller M.E."/>
            <person name="Zhang Y."/>
            <person name="Omidvar V."/>
            <person name="Sperschneider J."/>
            <person name="Schwessinger B."/>
            <person name="Raley C."/>
            <person name="Palmer J.M."/>
            <person name="Garnica D."/>
            <person name="Upadhyaya N."/>
            <person name="Rathjen J."/>
            <person name="Taylor J.M."/>
            <person name="Park R.F."/>
            <person name="Dodds P.N."/>
            <person name="Hirsch C.D."/>
            <person name="Kianian S.F."/>
            <person name="Figueroa M."/>
        </authorList>
    </citation>
    <scope>NUCLEOTIDE SEQUENCE [LARGE SCALE GENOMIC DNA]</scope>
    <source>
        <strain evidence="2">12NC29</strain>
        <strain evidence="4">12SD80</strain>
    </source>
</reference>
<evidence type="ECO:0000256" key="1">
    <source>
        <dbReference type="SAM" id="SignalP"/>
    </source>
</evidence>
<dbReference type="EMBL" id="PGCJ01000287">
    <property type="protein sequence ID" value="PLW33992.1"/>
    <property type="molecule type" value="Genomic_DNA"/>
</dbReference>
<feature type="signal peptide" evidence="1">
    <location>
        <begin position="1"/>
        <end position="19"/>
    </location>
</feature>
<evidence type="ECO:0000313" key="3">
    <source>
        <dbReference type="EMBL" id="PLW33992.1"/>
    </source>
</evidence>
<keyword evidence="1" id="KW-0732">Signal</keyword>
<evidence type="ECO:0000313" key="6">
    <source>
        <dbReference type="Proteomes" id="UP000235392"/>
    </source>
</evidence>
<organism evidence="2 5">
    <name type="scientific">Puccinia coronata f. sp. avenae</name>
    <dbReference type="NCBI Taxonomy" id="200324"/>
    <lineage>
        <taxon>Eukaryota</taxon>
        <taxon>Fungi</taxon>
        <taxon>Dikarya</taxon>
        <taxon>Basidiomycota</taxon>
        <taxon>Pucciniomycotina</taxon>
        <taxon>Pucciniomycetes</taxon>
        <taxon>Pucciniales</taxon>
        <taxon>Pucciniaceae</taxon>
        <taxon>Puccinia</taxon>
    </lineage>
</organism>
<proteinExistence type="predicted"/>
<dbReference type="EMBL" id="PGCJ01001290">
    <property type="protein sequence ID" value="PLW06711.1"/>
    <property type="molecule type" value="Genomic_DNA"/>
</dbReference>
<evidence type="ECO:0000313" key="5">
    <source>
        <dbReference type="Proteomes" id="UP000235388"/>
    </source>
</evidence>
<keyword evidence="5" id="KW-1185">Reference proteome</keyword>
<name>A0A2N5S0F1_9BASI</name>
<dbReference type="AlphaFoldDB" id="A0A2N5S0F1"/>
<evidence type="ECO:0000313" key="2">
    <source>
        <dbReference type="EMBL" id="PLW06711.1"/>
    </source>
</evidence>
<protein>
    <submittedName>
        <fullName evidence="2">Uncharacterized protein</fullName>
    </submittedName>
</protein>
<dbReference type="EMBL" id="PGCI01000104">
    <property type="protein sequence ID" value="PLW40287.1"/>
    <property type="molecule type" value="Genomic_DNA"/>
</dbReference>
<dbReference type="OrthoDB" id="2506636at2759"/>
<dbReference type="Proteomes" id="UP000235388">
    <property type="component" value="Unassembled WGS sequence"/>
</dbReference>
<dbReference type="Proteomes" id="UP000235392">
    <property type="component" value="Unassembled WGS sequence"/>
</dbReference>
<comment type="caution">
    <text evidence="2">The sequence shown here is derived from an EMBL/GenBank/DDBJ whole genome shotgun (WGS) entry which is preliminary data.</text>
</comment>
<sequence length="149" mass="16769">MNPVRLRIITFAITALVLSLCTTASKKRKCRATLNSDAYGNSWEKANVKWKSPKHQIDGIVEATIHGRIDIPTNTGSTVPSHVCYATLKVNLTDCSIVFGNNVTVDQGWTLHQSPVYRNQDTWNSLNWNETLSFRPDCPENIHVEVFEP</sequence>
<accession>A0A2N5S0F1</accession>